<dbReference type="Gene3D" id="1.10.3470.10">
    <property type="entry name" value="ABC transporter involved in vitamin B12 uptake, BtuC"/>
    <property type="match status" value="2"/>
</dbReference>
<feature type="transmembrane region" description="Helical" evidence="8">
    <location>
        <begin position="390"/>
        <end position="411"/>
    </location>
</feature>
<feature type="transmembrane region" description="Helical" evidence="8">
    <location>
        <begin position="120"/>
        <end position="138"/>
    </location>
</feature>
<dbReference type="PANTHER" id="PTHR30472">
    <property type="entry name" value="FERRIC ENTEROBACTIN TRANSPORT SYSTEM PERMEASE PROTEIN"/>
    <property type="match status" value="1"/>
</dbReference>
<evidence type="ECO:0000313" key="9">
    <source>
        <dbReference type="EMBL" id="GGW43896.1"/>
    </source>
</evidence>
<evidence type="ECO:0000256" key="3">
    <source>
        <dbReference type="ARBA" id="ARBA00022448"/>
    </source>
</evidence>
<evidence type="ECO:0000313" key="10">
    <source>
        <dbReference type="Proteomes" id="UP000628984"/>
    </source>
</evidence>
<evidence type="ECO:0000256" key="7">
    <source>
        <dbReference type="ARBA" id="ARBA00023136"/>
    </source>
</evidence>
<comment type="subcellular location">
    <subcellularLocation>
        <location evidence="1">Cell membrane</location>
        <topology evidence="1">Multi-pass membrane protein</topology>
    </subcellularLocation>
</comment>
<feature type="transmembrane region" description="Helical" evidence="8">
    <location>
        <begin position="228"/>
        <end position="244"/>
    </location>
</feature>
<keyword evidence="3" id="KW-0813">Transport</keyword>
<proteinExistence type="inferred from homology"/>
<evidence type="ECO:0000256" key="4">
    <source>
        <dbReference type="ARBA" id="ARBA00022475"/>
    </source>
</evidence>
<keyword evidence="5 8" id="KW-0812">Transmembrane</keyword>
<comment type="similarity">
    <text evidence="2">Belongs to the binding-protein-dependent transport system permease family. FecCD subfamily.</text>
</comment>
<feature type="transmembrane region" description="Helical" evidence="8">
    <location>
        <begin position="605"/>
        <end position="622"/>
    </location>
</feature>
<feature type="transmembrane region" description="Helical" evidence="8">
    <location>
        <begin position="423"/>
        <end position="443"/>
    </location>
</feature>
<dbReference type="GO" id="GO:0022857">
    <property type="term" value="F:transmembrane transporter activity"/>
    <property type="evidence" value="ECO:0007669"/>
    <property type="project" value="InterPro"/>
</dbReference>
<dbReference type="NCBIfam" id="NF007866">
    <property type="entry name" value="PRK10577.1-2"/>
    <property type="match status" value="1"/>
</dbReference>
<dbReference type="Proteomes" id="UP000628984">
    <property type="component" value="Unassembled WGS sequence"/>
</dbReference>
<evidence type="ECO:0000256" key="2">
    <source>
        <dbReference type="ARBA" id="ARBA00007935"/>
    </source>
</evidence>
<evidence type="ECO:0000256" key="1">
    <source>
        <dbReference type="ARBA" id="ARBA00004651"/>
    </source>
</evidence>
<feature type="transmembrane region" description="Helical" evidence="8">
    <location>
        <begin position="634"/>
        <end position="654"/>
    </location>
</feature>
<feature type="transmembrane region" description="Helical" evidence="8">
    <location>
        <begin position="449"/>
        <end position="467"/>
    </location>
</feature>
<organism evidence="9 10">
    <name type="scientific">Gemmobacter lanyuensis</name>
    <dbReference type="NCBI Taxonomy" id="1054497"/>
    <lineage>
        <taxon>Bacteria</taxon>
        <taxon>Pseudomonadati</taxon>
        <taxon>Pseudomonadota</taxon>
        <taxon>Alphaproteobacteria</taxon>
        <taxon>Rhodobacterales</taxon>
        <taxon>Paracoccaceae</taxon>
        <taxon>Gemmobacter</taxon>
    </lineage>
</organism>
<feature type="transmembrane region" description="Helical" evidence="8">
    <location>
        <begin position="58"/>
        <end position="79"/>
    </location>
</feature>
<evidence type="ECO:0000256" key="5">
    <source>
        <dbReference type="ARBA" id="ARBA00022692"/>
    </source>
</evidence>
<dbReference type="EMBL" id="BMYQ01000016">
    <property type="protein sequence ID" value="GGW43896.1"/>
    <property type="molecule type" value="Genomic_DNA"/>
</dbReference>
<keyword evidence="10" id="KW-1185">Reference proteome</keyword>
<dbReference type="PANTHER" id="PTHR30472:SF37">
    <property type="entry name" value="FE(3+) DICITRATE TRANSPORT SYSTEM PERMEASE PROTEIN FECD-RELATED"/>
    <property type="match status" value="1"/>
</dbReference>
<dbReference type="AlphaFoldDB" id="A0A918MQA6"/>
<feature type="transmembrane region" description="Helical" evidence="8">
    <location>
        <begin position="250"/>
        <end position="269"/>
    </location>
</feature>
<accession>A0A918MQA6</accession>
<protein>
    <submittedName>
        <fullName evidence="9">Fe3+-hydroxamate ABC transporter permease FhuB</fullName>
    </submittedName>
</protein>
<name>A0A918MQA6_9RHOB</name>
<reference evidence="9" key="2">
    <citation type="submission" date="2020-09" db="EMBL/GenBank/DDBJ databases">
        <authorList>
            <person name="Sun Q."/>
            <person name="Kim S."/>
        </authorList>
    </citation>
    <scope>NUCLEOTIDE SEQUENCE</scope>
    <source>
        <strain evidence="9">KCTC 23714</strain>
    </source>
</reference>
<feature type="transmembrane region" description="Helical" evidence="8">
    <location>
        <begin position="145"/>
        <end position="168"/>
    </location>
</feature>
<gene>
    <name evidence="9" type="ORF">GCM10011452_35210</name>
</gene>
<dbReference type="GO" id="GO:0005886">
    <property type="term" value="C:plasma membrane"/>
    <property type="evidence" value="ECO:0007669"/>
    <property type="project" value="UniProtKB-SubCell"/>
</dbReference>
<dbReference type="InterPro" id="IPR037294">
    <property type="entry name" value="ABC_BtuC-like"/>
</dbReference>
<sequence length="662" mass="66084">MTARGRLFRGALPALLAGLAVLHLWLGAAPGMRADRLWPLLSGAMPDGFAEVQFLQAALPRLVVGALVGAALGLAGSLMQQATRNPLASPMTLGAASGAWLAMILATLLAPGLAVAQGEWVAMAGAAAATGLVLAIAGMRGLMGVGAVLAGMAVTLMCGAFASVLLLLKSPYFGHLFLWGAGDLTQTGWASAAALAPRLVIGGALTLAFARVLTLIRLGADAAEGRGLRLWPALAGVATVALWLTGLSVAHVGMIGFVGLVAPNLARLLGARRAGAELPVAALLGSGMLIGADALVLALRPVMRDMVPTGAATALIGAPALIWLLARPRAREGAEVPFHLPAPAHRLRPLALMVLLILPLPLGGLALALGKGPGGWALVWPQDLILALRWPRVVAGAGAGMAMAVAGVVLQRLVRNPLAGPDVLGLSSGASFALVMGVILTGGSIHQGTLPMALAGSLSVLIALHLLGRRMEHDPAVLALVGIALGAGLDAAVKLALASGTAEAFSIIGWLSGSTYRVRPGAALGLLALGIGGMAVALSLSRLLTLVSAGAGLAAGRGVSLAFARPGLMSLGGGLAAGVTALMGPVTFVGLVAPHLAALLGAQRAGAQVAVAGALGASLMILSDWAGRVPMQPFQLPAGAIAAALGGIYFIAMIRRGSRRAG</sequence>
<evidence type="ECO:0000256" key="8">
    <source>
        <dbReference type="SAM" id="Phobius"/>
    </source>
</evidence>
<keyword evidence="4" id="KW-1003">Cell membrane</keyword>
<feature type="transmembrane region" description="Helical" evidence="8">
    <location>
        <begin position="570"/>
        <end position="593"/>
    </location>
</feature>
<keyword evidence="6 8" id="KW-1133">Transmembrane helix</keyword>
<feature type="transmembrane region" description="Helical" evidence="8">
    <location>
        <begin position="518"/>
        <end position="538"/>
    </location>
</feature>
<dbReference type="SUPFAM" id="SSF81345">
    <property type="entry name" value="ABC transporter involved in vitamin B12 uptake, BtuC"/>
    <property type="match status" value="2"/>
</dbReference>
<dbReference type="RefSeq" id="WP_189635196.1">
    <property type="nucleotide sequence ID" value="NZ_BMYQ01000016.1"/>
</dbReference>
<feature type="transmembrane region" description="Helical" evidence="8">
    <location>
        <begin position="347"/>
        <end position="370"/>
    </location>
</feature>
<feature type="transmembrane region" description="Helical" evidence="8">
    <location>
        <begin position="188"/>
        <end position="216"/>
    </location>
</feature>
<feature type="transmembrane region" description="Helical" evidence="8">
    <location>
        <begin position="91"/>
        <end position="114"/>
    </location>
</feature>
<feature type="transmembrane region" description="Helical" evidence="8">
    <location>
        <begin position="306"/>
        <end position="326"/>
    </location>
</feature>
<comment type="caution">
    <text evidence="9">The sequence shown here is derived from an EMBL/GenBank/DDBJ whole genome shotgun (WGS) entry which is preliminary data.</text>
</comment>
<dbReference type="GO" id="GO:0033214">
    <property type="term" value="P:siderophore-iron import into cell"/>
    <property type="evidence" value="ECO:0007669"/>
    <property type="project" value="TreeGrafter"/>
</dbReference>
<feature type="transmembrane region" description="Helical" evidence="8">
    <location>
        <begin position="281"/>
        <end position="300"/>
    </location>
</feature>
<dbReference type="CDD" id="cd06550">
    <property type="entry name" value="TM_ABC_iron-siderophores_like"/>
    <property type="match status" value="1"/>
</dbReference>
<dbReference type="Pfam" id="PF01032">
    <property type="entry name" value="FecCD"/>
    <property type="match status" value="2"/>
</dbReference>
<reference evidence="9" key="1">
    <citation type="journal article" date="2014" name="Int. J. Syst. Evol. Microbiol.">
        <title>Complete genome sequence of Corynebacterium casei LMG S-19264T (=DSM 44701T), isolated from a smear-ripened cheese.</title>
        <authorList>
            <consortium name="US DOE Joint Genome Institute (JGI-PGF)"/>
            <person name="Walter F."/>
            <person name="Albersmeier A."/>
            <person name="Kalinowski J."/>
            <person name="Ruckert C."/>
        </authorList>
    </citation>
    <scope>NUCLEOTIDE SEQUENCE</scope>
    <source>
        <strain evidence="9">KCTC 23714</strain>
    </source>
</reference>
<evidence type="ECO:0000256" key="6">
    <source>
        <dbReference type="ARBA" id="ARBA00022989"/>
    </source>
</evidence>
<keyword evidence="7 8" id="KW-0472">Membrane</keyword>
<dbReference type="InterPro" id="IPR000522">
    <property type="entry name" value="ABC_transptr_permease_BtuC"/>
</dbReference>